<proteinExistence type="predicted"/>
<name>A0AC58HFH1_DANRE</name>
<keyword evidence="1" id="KW-1185">Reference proteome</keyword>
<protein>
    <submittedName>
        <fullName evidence="2">Brevican core protein isoform X1</fullName>
    </submittedName>
</protein>
<gene>
    <name evidence="2" type="primary">bcan</name>
    <name evidence="2" type="synonym">fi32a12</name>
    <name evidence="2" type="synonym">wu:fi32a12</name>
</gene>
<evidence type="ECO:0000313" key="2">
    <source>
        <dbReference type="RefSeq" id="XP_073780738.1"/>
    </source>
</evidence>
<dbReference type="Proteomes" id="UP000000437">
    <property type="component" value="Chromosome 16"/>
</dbReference>
<sequence length="1299" mass="144353">MRSAMFLHILLSAICLCVLSSSSVLSSATDDSSALKVAIPASSPVSAVLGGSLTLPCLVSLPRTPSLGRHAVLTQPRVKWSFLSSDRETEILVARGERVKVSEAYKGRASLLNYATSSADLTLRLEGLIHNDTGFYRCEVQHGLEDAHDQAQVKVKGVVFLYRHTSSRYAFTFDEARDACKDIGAEIASPEQLLAAYHSGYEQCDAGWLSDRSVRYPIQMPREGCFGDMDGLPGVRNYGTMENDELYDVYCYVENIHGEVFHGSTPQRFSLSEAKAYCEQQDAQLATTGQLYAAWNDGLNHCSPGWLADGSVRYPIVTPRERCGGSEPGVKTVYRFSNQTGFPEPNTRHDAYCFKANSNSQTAPPADYMATSPEETEQHIVTLAEPQEEYSVHQVTQRSENEAQGAVESFSIYSTQTASETEEHNHTSSPQEDIIIGSRKDLTTPTSTEGNTETIEVTWQNVESIPEIYIDPKRNNFMLEGEPEIKASAVDGVKSSNHRHYQPMPDTNLEPGEPIDFIPPTVAHHGTTEEPSSPPKEINGSKHYQPMPDTNLDDEDHMTTQSTTLQYDSSNNTTQDASVQSTYHPEGATLETNAGNITEAPESDDNQGLFTHTTQPTSTSTSSREGWLESSGEDSTTEKAIYLDLTTKEAVNLDSTTEEAIHLDSTTEEAIHLDSTTEEAIHLDSTTEEAIHLDSTTEEAMFSTHNSEIYRASTAETLTESYSSTHLNNISPTDDVTDHFTLSTTLRETELSESSGDHDEVLPVILFTTPMPHLLDSLTTRAPVQLEISSPQQIEGVLSDSTTTSALRVVEEEVEKVEQEELGEQPETKITTSTELNHSTVTLSIDGSDEEESSGEPSENWTSVTENPYSNTATITPSNLTDLQEHNETNSDDEDNQAITVEPTTDLEVTFLPHGTQTSIWQSVVTSPGELNADVEFSGEAALTTDDMRALEESESTNAPISEQTEETLKPSSTTDHNDADDDDNDNDDDELITKAITGNEEDENDVKTTHESFIIPVRPTQRVLIRTSYISDACLENPCKNGGTCVDSGGDQRCLCLPTYGGDFCETDLEHCEPGWEKFQGFCYKHFAKRQKWEVAEQHCRMCGGHLVSVMSPEEQLFINDKYREYQWTGLNDKTIEGDFRWSDGNPLLYQNWYRGQPDSYFLSGEDCVVMVWYDDGRWSDIPCNYQLSYTCKKGISAFCGQPPLVLHAKMFGRRQLKYRANSQVRYYCESGFIQRQNPIITCQSNGLWEEPKIMCLPAGPAYSNGDLVTWRTGQNKEIVIEDSTTKTPEYLDIKWNF</sequence>
<evidence type="ECO:0000313" key="1">
    <source>
        <dbReference type="Proteomes" id="UP000000437"/>
    </source>
</evidence>
<dbReference type="RefSeq" id="XP_073780738.1">
    <property type="nucleotide sequence ID" value="XM_073924637.1"/>
</dbReference>
<organism evidence="1 2">
    <name type="scientific">Danio rerio</name>
    <name type="common">Zebrafish</name>
    <name type="synonym">Brachydanio rerio</name>
    <dbReference type="NCBI Taxonomy" id="7955"/>
    <lineage>
        <taxon>Eukaryota</taxon>
        <taxon>Metazoa</taxon>
        <taxon>Chordata</taxon>
        <taxon>Craniata</taxon>
        <taxon>Vertebrata</taxon>
        <taxon>Euteleostomi</taxon>
        <taxon>Actinopterygii</taxon>
        <taxon>Neopterygii</taxon>
        <taxon>Teleostei</taxon>
        <taxon>Ostariophysi</taxon>
        <taxon>Cypriniformes</taxon>
        <taxon>Danionidae</taxon>
        <taxon>Danioninae</taxon>
        <taxon>Danio</taxon>
    </lineage>
</organism>
<accession>A0AC58HFH1</accession>
<reference evidence="2" key="1">
    <citation type="submission" date="2025-08" db="UniProtKB">
        <authorList>
            <consortium name="RefSeq"/>
        </authorList>
    </citation>
    <scope>IDENTIFICATION</scope>
    <source>
        <strain evidence="2">Tuebingen</strain>
        <tissue evidence="2">Fibroblasts and whole tissue</tissue>
    </source>
</reference>